<evidence type="ECO:0000313" key="2">
    <source>
        <dbReference type="EMBL" id="CAD6186475.1"/>
    </source>
</evidence>
<proteinExistence type="predicted"/>
<name>A0A8S1GSC1_9PELO</name>
<organism evidence="2 3">
    <name type="scientific">Caenorhabditis auriculariae</name>
    <dbReference type="NCBI Taxonomy" id="2777116"/>
    <lineage>
        <taxon>Eukaryota</taxon>
        <taxon>Metazoa</taxon>
        <taxon>Ecdysozoa</taxon>
        <taxon>Nematoda</taxon>
        <taxon>Chromadorea</taxon>
        <taxon>Rhabditida</taxon>
        <taxon>Rhabditina</taxon>
        <taxon>Rhabditomorpha</taxon>
        <taxon>Rhabditoidea</taxon>
        <taxon>Rhabditidae</taxon>
        <taxon>Peloderinae</taxon>
        <taxon>Caenorhabditis</taxon>
    </lineage>
</organism>
<dbReference type="AlphaFoldDB" id="A0A8S1GSC1"/>
<dbReference type="EMBL" id="CAJGYM010000004">
    <property type="protein sequence ID" value="CAD6186475.1"/>
    <property type="molecule type" value="Genomic_DNA"/>
</dbReference>
<keyword evidence="3" id="KW-1185">Reference proteome</keyword>
<gene>
    <name evidence="2" type="ORF">CAUJ_LOCUS2394</name>
</gene>
<sequence>MMGPPRKMPSRSSASRILSSDKAERSSSAPPINRVVKKSDNQSRTIVFKFLADGVRSTPMPAKQYQMGFFSRLRALFSRKPRRSTKRDSSPSYISFSSFYDEPLSNKSYLDFPDSCNRQRVNFRAQLCARFQESPFNEREVDVVNSSGRNLQLNSFNRAGAKLFQPSSCSTPLRRSIGRSSLFATQTDSDCEENRSEIQNNDSVVNYDSVGPSKDVSQMYNVLYEMKTPRIHPRVEFLRFSENSSSFLQPFDSRFFSLRQVNTFESGNLAKRSLKSADDISEICSKRTSLRRIRWAADEKPEQNLRGFLSRT</sequence>
<dbReference type="Proteomes" id="UP000835052">
    <property type="component" value="Unassembled WGS sequence"/>
</dbReference>
<feature type="region of interest" description="Disordered" evidence="1">
    <location>
        <begin position="1"/>
        <end position="38"/>
    </location>
</feature>
<reference evidence="2" key="1">
    <citation type="submission" date="2020-10" db="EMBL/GenBank/DDBJ databases">
        <authorList>
            <person name="Kikuchi T."/>
        </authorList>
    </citation>
    <scope>NUCLEOTIDE SEQUENCE</scope>
    <source>
        <strain evidence="2">NKZ352</strain>
    </source>
</reference>
<evidence type="ECO:0000313" key="3">
    <source>
        <dbReference type="Proteomes" id="UP000835052"/>
    </source>
</evidence>
<evidence type="ECO:0000256" key="1">
    <source>
        <dbReference type="SAM" id="MobiDB-lite"/>
    </source>
</evidence>
<comment type="caution">
    <text evidence="2">The sequence shown here is derived from an EMBL/GenBank/DDBJ whole genome shotgun (WGS) entry which is preliminary data.</text>
</comment>
<protein>
    <submittedName>
        <fullName evidence="2">Uncharacterized protein</fullName>
    </submittedName>
</protein>
<accession>A0A8S1GSC1</accession>